<organism evidence="1 2">
    <name type="scientific">Lindgomyces ingoldianus</name>
    <dbReference type="NCBI Taxonomy" id="673940"/>
    <lineage>
        <taxon>Eukaryota</taxon>
        <taxon>Fungi</taxon>
        <taxon>Dikarya</taxon>
        <taxon>Ascomycota</taxon>
        <taxon>Pezizomycotina</taxon>
        <taxon>Dothideomycetes</taxon>
        <taxon>Pleosporomycetidae</taxon>
        <taxon>Pleosporales</taxon>
        <taxon>Lindgomycetaceae</taxon>
        <taxon>Lindgomyces</taxon>
    </lineage>
</organism>
<dbReference type="Proteomes" id="UP000799755">
    <property type="component" value="Unassembled WGS sequence"/>
</dbReference>
<dbReference type="EMBL" id="MU003516">
    <property type="protein sequence ID" value="KAF2468400.1"/>
    <property type="molecule type" value="Genomic_DNA"/>
</dbReference>
<keyword evidence="2" id="KW-1185">Reference proteome</keyword>
<sequence length="667" mass="75082">MADQTSTVSTGANAFGTISNNHGAVIGSASGTAHVIGTQTSYSNYYYYHPVRPETPPSPSCSIPFRRDLDFVDRKTLLDQILEKYSAAPAAWIALVGLGGVGKSQLAIEHCYRTAERSPETWVFWAHASNAARLEQSYQDIADRVKLADRKDPQANVFKLVYDWMRDNRNGKWILVLDNVDDASFLLEAPSASCVGQTNSLEGKRSQPLITYIPQCQNGSVLITTRRRSAALQLVEQRDIIAVEPMDKSDALALLQKKLGQQDSSEEVIELAAVLEFMPLAIVQAAAYISQRRPRYSVQQYLEDFRRSDRKRTSLLDCEGGQLRRDWEAKNSIIITWHISFDYIRRIRPSAASLLALMSFYDRQGIPEALLRSCAEEEVSKQGQDKPDNNDDDWAEGEDNASQLSASNGFEDDVLMLRDYSFISVNINGTLFEMHGLVQLATRKWLDVHGKLEKWKQQFISNLCAAFPTGNFENWVVCQALFPHAMSAAAHRPEKPGSLRDWGSLLYRAAWYALEIGNWVEGGILSVQAMEARKKTLGQDHEDTLWSMEMVGNAYRLRGQWDGAEELFMQVMETRKKKLGADHPDTLTSMANLAMANLAFTRKMQGRDTEAIKLMTQCVQLTRHCLGASHPYHISSSKTLAGWEAEEVDLLIDLNHLHRGCYIRCIR</sequence>
<gene>
    <name evidence="1" type="ORF">BDR25DRAFT_335457</name>
</gene>
<protein>
    <submittedName>
        <fullName evidence="1">Uncharacterized protein</fullName>
    </submittedName>
</protein>
<accession>A0ACB6QPE6</accession>
<reference evidence="1" key="1">
    <citation type="journal article" date="2020" name="Stud. Mycol.">
        <title>101 Dothideomycetes genomes: a test case for predicting lifestyles and emergence of pathogens.</title>
        <authorList>
            <person name="Haridas S."/>
            <person name="Albert R."/>
            <person name="Binder M."/>
            <person name="Bloem J."/>
            <person name="Labutti K."/>
            <person name="Salamov A."/>
            <person name="Andreopoulos B."/>
            <person name="Baker S."/>
            <person name="Barry K."/>
            <person name="Bills G."/>
            <person name="Bluhm B."/>
            <person name="Cannon C."/>
            <person name="Castanera R."/>
            <person name="Culley D."/>
            <person name="Daum C."/>
            <person name="Ezra D."/>
            <person name="Gonzalez J."/>
            <person name="Henrissat B."/>
            <person name="Kuo A."/>
            <person name="Liang C."/>
            <person name="Lipzen A."/>
            <person name="Lutzoni F."/>
            <person name="Magnuson J."/>
            <person name="Mondo S."/>
            <person name="Nolan M."/>
            <person name="Ohm R."/>
            <person name="Pangilinan J."/>
            <person name="Park H.-J."/>
            <person name="Ramirez L."/>
            <person name="Alfaro M."/>
            <person name="Sun H."/>
            <person name="Tritt A."/>
            <person name="Yoshinaga Y."/>
            <person name="Zwiers L.-H."/>
            <person name="Turgeon B."/>
            <person name="Goodwin S."/>
            <person name="Spatafora J."/>
            <person name="Crous P."/>
            <person name="Grigoriev I."/>
        </authorList>
    </citation>
    <scope>NUCLEOTIDE SEQUENCE</scope>
    <source>
        <strain evidence="1">ATCC 200398</strain>
    </source>
</reference>
<proteinExistence type="predicted"/>
<evidence type="ECO:0000313" key="2">
    <source>
        <dbReference type="Proteomes" id="UP000799755"/>
    </source>
</evidence>
<evidence type="ECO:0000313" key="1">
    <source>
        <dbReference type="EMBL" id="KAF2468400.1"/>
    </source>
</evidence>
<name>A0ACB6QPE6_9PLEO</name>
<comment type="caution">
    <text evidence="1">The sequence shown here is derived from an EMBL/GenBank/DDBJ whole genome shotgun (WGS) entry which is preliminary data.</text>
</comment>